<reference evidence="1" key="1">
    <citation type="submission" date="2020-05" db="EMBL/GenBank/DDBJ databases">
        <title>Phylogenomic resolution of chytrid fungi.</title>
        <authorList>
            <person name="Stajich J.E."/>
            <person name="Amses K."/>
            <person name="Simmons R."/>
            <person name="Seto K."/>
            <person name="Myers J."/>
            <person name="Bonds A."/>
            <person name="Quandt C.A."/>
            <person name="Barry K."/>
            <person name="Liu P."/>
            <person name="Grigoriev I."/>
            <person name="Longcore J.E."/>
            <person name="James T.Y."/>
        </authorList>
    </citation>
    <scope>NUCLEOTIDE SEQUENCE</scope>
    <source>
        <strain evidence="1">JEL0379</strain>
    </source>
</reference>
<protein>
    <submittedName>
        <fullName evidence="1">Uncharacterized protein</fullName>
    </submittedName>
</protein>
<proteinExistence type="predicted"/>
<organism evidence="1 2">
    <name type="scientific">Geranomyces variabilis</name>
    <dbReference type="NCBI Taxonomy" id="109894"/>
    <lineage>
        <taxon>Eukaryota</taxon>
        <taxon>Fungi</taxon>
        <taxon>Fungi incertae sedis</taxon>
        <taxon>Chytridiomycota</taxon>
        <taxon>Chytridiomycota incertae sedis</taxon>
        <taxon>Chytridiomycetes</taxon>
        <taxon>Spizellomycetales</taxon>
        <taxon>Powellomycetaceae</taxon>
        <taxon>Geranomyces</taxon>
    </lineage>
</organism>
<dbReference type="EMBL" id="JADGJQ010000098">
    <property type="protein sequence ID" value="KAJ3170105.1"/>
    <property type="molecule type" value="Genomic_DNA"/>
</dbReference>
<evidence type="ECO:0000313" key="1">
    <source>
        <dbReference type="EMBL" id="KAJ3170105.1"/>
    </source>
</evidence>
<gene>
    <name evidence="1" type="ORF">HDU87_008822</name>
</gene>
<comment type="caution">
    <text evidence="1">The sequence shown here is derived from an EMBL/GenBank/DDBJ whole genome shotgun (WGS) entry which is preliminary data.</text>
</comment>
<dbReference type="Proteomes" id="UP001212152">
    <property type="component" value="Unassembled WGS sequence"/>
</dbReference>
<name>A0AAD5XMF9_9FUNG</name>
<accession>A0AAD5XMF9</accession>
<evidence type="ECO:0000313" key="2">
    <source>
        <dbReference type="Proteomes" id="UP001212152"/>
    </source>
</evidence>
<sequence length="68" mass="7658">MQKPKYGRHELFFNASPYMDYPISQAVLPAAPAAPAAPVLSTRVTDIVAVSLCSSSFFEWFMELLYRE</sequence>
<dbReference type="AlphaFoldDB" id="A0AAD5XMF9"/>
<keyword evidence="2" id="KW-1185">Reference proteome</keyword>